<evidence type="ECO:0000256" key="5">
    <source>
        <dbReference type="ARBA" id="ARBA00022723"/>
    </source>
</evidence>
<evidence type="ECO:0000256" key="10">
    <source>
        <dbReference type="ARBA" id="ARBA00035861"/>
    </source>
</evidence>
<dbReference type="GO" id="GO:0035539">
    <property type="term" value="F:8-oxo-7,8-dihydrodeoxyguanosine triphosphate pyrophosphatase activity"/>
    <property type="evidence" value="ECO:0007669"/>
    <property type="project" value="UniProtKB-EC"/>
</dbReference>
<dbReference type="GO" id="GO:0008413">
    <property type="term" value="F:8-oxo-7,8-dihydroguanosine triphosphate pyrophosphatase activity"/>
    <property type="evidence" value="ECO:0007669"/>
    <property type="project" value="TreeGrafter"/>
</dbReference>
<name>A0A2A4GX39_9STAP</name>
<keyword evidence="9" id="KW-0234">DNA repair</keyword>
<evidence type="ECO:0000256" key="7">
    <source>
        <dbReference type="ARBA" id="ARBA00022801"/>
    </source>
</evidence>
<dbReference type="GO" id="GO:0006281">
    <property type="term" value="P:DNA repair"/>
    <property type="evidence" value="ECO:0007669"/>
    <property type="project" value="UniProtKB-KW"/>
</dbReference>
<dbReference type="EMBL" id="MWUU01000008">
    <property type="protein sequence ID" value="PCF55015.1"/>
    <property type="molecule type" value="Genomic_DNA"/>
</dbReference>
<dbReference type="Proteomes" id="UP000218335">
    <property type="component" value="Unassembled WGS sequence"/>
</dbReference>
<evidence type="ECO:0000256" key="9">
    <source>
        <dbReference type="ARBA" id="ARBA00023204"/>
    </source>
</evidence>
<dbReference type="PANTHER" id="PTHR47707:SF1">
    <property type="entry name" value="NUDIX HYDROLASE FAMILY PROTEIN"/>
    <property type="match status" value="1"/>
</dbReference>
<dbReference type="InterPro" id="IPR015797">
    <property type="entry name" value="NUDIX_hydrolase-like_dom_sf"/>
</dbReference>
<evidence type="ECO:0000256" key="2">
    <source>
        <dbReference type="ARBA" id="ARBA00005582"/>
    </source>
</evidence>
<gene>
    <name evidence="13" type="ORF">B5C08_06965</name>
</gene>
<dbReference type="PANTHER" id="PTHR47707">
    <property type="entry name" value="8-OXO-DGTP DIPHOSPHATASE"/>
    <property type="match status" value="1"/>
</dbReference>
<keyword evidence="6" id="KW-0227">DNA damage</keyword>
<evidence type="ECO:0000256" key="1">
    <source>
        <dbReference type="ARBA" id="ARBA00001946"/>
    </source>
</evidence>
<dbReference type="AlphaFoldDB" id="A0A2A4GX39"/>
<accession>A0A2A4GX39</accession>
<evidence type="ECO:0000256" key="6">
    <source>
        <dbReference type="ARBA" id="ARBA00022763"/>
    </source>
</evidence>
<keyword evidence="7" id="KW-0378">Hydrolase</keyword>
<proteinExistence type="inferred from homology"/>
<comment type="similarity">
    <text evidence="2">Belongs to the Nudix hydrolase family.</text>
</comment>
<evidence type="ECO:0000259" key="12">
    <source>
        <dbReference type="PROSITE" id="PS51462"/>
    </source>
</evidence>
<organism evidence="13 14">
    <name type="scientific">Staphylococcus delphini</name>
    <dbReference type="NCBI Taxonomy" id="53344"/>
    <lineage>
        <taxon>Bacteria</taxon>
        <taxon>Bacillati</taxon>
        <taxon>Bacillota</taxon>
        <taxon>Bacilli</taxon>
        <taxon>Bacillales</taxon>
        <taxon>Staphylococcaceae</taxon>
        <taxon>Staphylococcus</taxon>
        <taxon>Staphylococcus intermedius group</taxon>
    </lineage>
</organism>
<keyword evidence="5" id="KW-0479">Metal-binding</keyword>
<dbReference type="EC" id="3.6.1.55" evidence="11"/>
<dbReference type="GO" id="GO:0006260">
    <property type="term" value="P:DNA replication"/>
    <property type="evidence" value="ECO:0007669"/>
    <property type="project" value="UniProtKB-KW"/>
</dbReference>
<comment type="catalytic activity">
    <reaction evidence="10">
        <text>8-oxo-dGTP + H2O = 8-oxo-dGMP + diphosphate + H(+)</text>
        <dbReference type="Rhea" id="RHEA:31575"/>
        <dbReference type="ChEBI" id="CHEBI:15377"/>
        <dbReference type="ChEBI" id="CHEBI:15378"/>
        <dbReference type="ChEBI" id="CHEBI:33019"/>
        <dbReference type="ChEBI" id="CHEBI:63224"/>
        <dbReference type="ChEBI" id="CHEBI:77896"/>
        <dbReference type="EC" id="3.6.1.55"/>
    </reaction>
</comment>
<dbReference type="GO" id="GO:0044716">
    <property type="term" value="F:8-oxo-GDP phosphatase activity"/>
    <property type="evidence" value="ECO:0007669"/>
    <property type="project" value="TreeGrafter"/>
</dbReference>
<sequence>MMKKIHNSSYSSKEKCHHLFIGGCSMCRNKLIPAVYIVIEQDGHQLYLRRKNTGYEDGKLSLPAGHIEKGETPYQAAVRESFEELNIVVAPEALEIKHVCYRYEENRIDYYLKVKHWTGNIINHEPHKCSELIWLQRPNDEVIDVVKQCIHHMHQNILFSDSKN</sequence>
<evidence type="ECO:0000256" key="8">
    <source>
        <dbReference type="ARBA" id="ARBA00022842"/>
    </source>
</evidence>
<dbReference type="InterPro" id="IPR047127">
    <property type="entry name" value="MutT-like"/>
</dbReference>
<evidence type="ECO:0000256" key="3">
    <source>
        <dbReference type="ARBA" id="ARBA00022457"/>
    </source>
</evidence>
<dbReference type="GO" id="GO:0046872">
    <property type="term" value="F:metal ion binding"/>
    <property type="evidence" value="ECO:0007669"/>
    <property type="project" value="UniProtKB-KW"/>
</dbReference>
<dbReference type="InterPro" id="IPR020084">
    <property type="entry name" value="NUDIX_hydrolase_CS"/>
</dbReference>
<comment type="cofactor">
    <cofactor evidence="1">
        <name>Mg(2+)</name>
        <dbReference type="ChEBI" id="CHEBI:18420"/>
    </cofactor>
</comment>
<keyword evidence="3" id="KW-0515">Mutator protein</keyword>
<dbReference type="PROSITE" id="PS00893">
    <property type="entry name" value="NUDIX_BOX"/>
    <property type="match status" value="1"/>
</dbReference>
<dbReference type="PROSITE" id="PS51462">
    <property type="entry name" value="NUDIX"/>
    <property type="match status" value="1"/>
</dbReference>
<reference evidence="13 14" key="1">
    <citation type="journal article" date="2017" name="PLoS ONE">
        <title>Development of a real-time PCR for detection of Staphylococcus pseudintermedius using a novel automated comparison of whole-genome sequences.</title>
        <authorList>
            <person name="Verstappen K.M."/>
            <person name="Huijbregts L."/>
            <person name="Spaninks M."/>
            <person name="Wagenaar J.A."/>
            <person name="Fluit A.C."/>
            <person name="Duim B."/>
        </authorList>
    </citation>
    <scope>NUCLEOTIDE SEQUENCE [LARGE SCALE GENOMIC DNA]</scope>
    <source>
        <strain evidence="13 14">215070706401-1</strain>
    </source>
</reference>
<keyword evidence="4" id="KW-0235">DNA replication</keyword>
<dbReference type="InterPro" id="IPR000086">
    <property type="entry name" value="NUDIX_hydrolase_dom"/>
</dbReference>
<evidence type="ECO:0000256" key="11">
    <source>
        <dbReference type="ARBA" id="ARBA00038905"/>
    </source>
</evidence>
<evidence type="ECO:0000313" key="13">
    <source>
        <dbReference type="EMBL" id="PCF55015.1"/>
    </source>
</evidence>
<comment type="caution">
    <text evidence="13">The sequence shown here is derived from an EMBL/GenBank/DDBJ whole genome shotgun (WGS) entry which is preliminary data.</text>
</comment>
<dbReference type="Pfam" id="PF00293">
    <property type="entry name" value="NUDIX"/>
    <property type="match status" value="1"/>
</dbReference>
<dbReference type="Gene3D" id="3.90.79.10">
    <property type="entry name" value="Nucleoside Triphosphate Pyrophosphohydrolase"/>
    <property type="match status" value="1"/>
</dbReference>
<dbReference type="SUPFAM" id="SSF55811">
    <property type="entry name" value="Nudix"/>
    <property type="match status" value="1"/>
</dbReference>
<evidence type="ECO:0000313" key="14">
    <source>
        <dbReference type="Proteomes" id="UP000218335"/>
    </source>
</evidence>
<keyword evidence="8" id="KW-0460">Magnesium</keyword>
<protein>
    <recommendedName>
        <fullName evidence="11">8-oxo-dGTP diphosphatase</fullName>
        <ecNumber evidence="11">3.6.1.55</ecNumber>
    </recommendedName>
</protein>
<feature type="domain" description="Nudix hydrolase" evidence="12">
    <location>
        <begin position="30"/>
        <end position="164"/>
    </location>
</feature>
<dbReference type="GO" id="GO:0044715">
    <property type="term" value="F:8-oxo-dGDP phosphatase activity"/>
    <property type="evidence" value="ECO:0007669"/>
    <property type="project" value="TreeGrafter"/>
</dbReference>
<evidence type="ECO:0000256" key="4">
    <source>
        <dbReference type="ARBA" id="ARBA00022705"/>
    </source>
</evidence>